<reference evidence="6 7" key="1">
    <citation type="submission" date="2019-03" db="EMBL/GenBank/DDBJ databases">
        <title>Genomic analyses of the natural microbiome of Caenorhabditis elegans.</title>
        <authorList>
            <person name="Samuel B."/>
        </authorList>
    </citation>
    <scope>NUCLEOTIDE SEQUENCE [LARGE SCALE GENOMIC DNA]</scope>
    <source>
        <strain evidence="6 7">JUb18</strain>
    </source>
</reference>
<keyword evidence="4" id="KW-0732">Signal</keyword>
<dbReference type="SUPFAM" id="SSF52058">
    <property type="entry name" value="L domain-like"/>
    <property type="match status" value="1"/>
</dbReference>
<dbReference type="PROSITE" id="PS51272">
    <property type="entry name" value="SLH"/>
    <property type="match status" value="1"/>
</dbReference>
<dbReference type="GO" id="GO:0005509">
    <property type="term" value="F:calcium ion binding"/>
    <property type="evidence" value="ECO:0007669"/>
    <property type="project" value="InterPro"/>
</dbReference>
<feature type="signal peptide" evidence="4">
    <location>
        <begin position="1"/>
        <end position="25"/>
    </location>
</feature>
<accession>A0A4R6S365</accession>
<comment type="caution">
    <text evidence="6">The sequence shown here is derived from an EMBL/GenBank/DDBJ whole genome shotgun (WGS) entry which is preliminary data.</text>
</comment>
<organism evidence="6 7">
    <name type="scientific">Leucobacter luti</name>
    <dbReference type="NCBI Taxonomy" id="340320"/>
    <lineage>
        <taxon>Bacteria</taxon>
        <taxon>Bacillati</taxon>
        <taxon>Actinomycetota</taxon>
        <taxon>Actinomycetes</taxon>
        <taxon>Micrococcales</taxon>
        <taxon>Microbacteriaceae</taxon>
        <taxon>Leucobacter</taxon>
    </lineage>
</organism>
<keyword evidence="7" id="KW-1185">Reference proteome</keyword>
<dbReference type="Pfam" id="PF12799">
    <property type="entry name" value="LRR_4"/>
    <property type="match status" value="1"/>
</dbReference>
<evidence type="ECO:0000313" key="7">
    <source>
        <dbReference type="Proteomes" id="UP000295601"/>
    </source>
</evidence>
<dbReference type="GO" id="GO:0016020">
    <property type="term" value="C:membrane"/>
    <property type="evidence" value="ECO:0007669"/>
    <property type="project" value="InterPro"/>
</dbReference>
<name>A0A4R6S365_9MICO</name>
<gene>
    <name evidence="6" type="ORF">EDF62_1498</name>
</gene>
<feature type="chain" id="PRO_5020851742" evidence="4">
    <location>
        <begin position="26"/>
        <end position="751"/>
    </location>
</feature>
<sequence length="751" mass="80006">MALAATLLAGIAVLSSVGPATPAQAVGALEEIPFPSDEGLGGTPDPVTDAELGTRRTNARADEPSPNDPITFPDPVLRSAIGSEIGVSSGTITYRDLSRLQTLKSKGSGITDLSGLEFAKNLSSLYVDNNGISSLAPLSNLTGLRQLTISNNPITDISALSSLTTINWLEINFTDVSSLEPLRGNTALAWLQVAYTSITTLEPLSEVTSLQEIWFQNTEISDLAPLAGLSRMLTISAPSARISDLEPLRGLEKLDTVNVNSNFISDMSVLEAWPQIRRVGFGNQTVIGAPVLVPSKAPSYTKIDVADTFSMPFGERQTVVAEADPTNNGEGAIWRDLAEDATELAVSVSQPIVPGGPAFSARVTYPVQSADFTNSTPPAAATDAPYSFSFATTDGYVDPETSVAPAGYELSSGEVPGLSLSATGVLSGTPTQVGNHPIVVRATDRHGNTLEREYTVQVELTLGEAPQIQTQTLTGGTVGTPYTAQVRATGTAPITFTVTAGTLPAGLKLSDSGRVSGTPSTTGTSHVTISAENSVGTDSKEYRISVAPPAPACVPARREPVFADVAFGQKFYTEIDWMHCMKLSTGTPQPPAKPLYKPKDNLSREAMAAFMFRLEAPKNYTAPKVSPFADVKPGDAFYAEIVWMWEAKLSTGTAQVTGKPLFKPKDGLSREAMAAFIYRLEAPKNYTAPKVSPLADMKPGMKFYTEISWMYSEMLTTGNTVGNTKEFWPKAKLSREAMAAFIYRLVTDYRA</sequence>
<dbReference type="AlphaFoldDB" id="A0A4R6S365"/>
<evidence type="ECO:0000313" key="6">
    <source>
        <dbReference type="EMBL" id="TDP93517.1"/>
    </source>
</evidence>
<dbReference type="Gene3D" id="3.80.10.10">
    <property type="entry name" value="Ribonuclease Inhibitor"/>
    <property type="match status" value="1"/>
</dbReference>
<evidence type="ECO:0000256" key="4">
    <source>
        <dbReference type="SAM" id="SignalP"/>
    </source>
</evidence>
<proteinExistence type="predicted"/>
<dbReference type="Gene3D" id="2.60.40.10">
    <property type="entry name" value="Immunoglobulins"/>
    <property type="match status" value="2"/>
</dbReference>
<dbReference type="PANTHER" id="PTHR46652:SF3">
    <property type="entry name" value="LEUCINE-RICH REPEAT-CONTAINING PROTEIN 9"/>
    <property type="match status" value="1"/>
</dbReference>
<keyword evidence="1" id="KW-0433">Leucine-rich repeat</keyword>
<dbReference type="InterPro" id="IPR001611">
    <property type="entry name" value="Leu-rich_rpt"/>
</dbReference>
<evidence type="ECO:0000256" key="1">
    <source>
        <dbReference type="ARBA" id="ARBA00022614"/>
    </source>
</evidence>
<dbReference type="InterPro" id="IPR001119">
    <property type="entry name" value="SLH_dom"/>
</dbReference>
<dbReference type="Pfam" id="PF05345">
    <property type="entry name" value="He_PIG"/>
    <property type="match status" value="2"/>
</dbReference>
<keyword evidence="2" id="KW-0677">Repeat</keyword>
<dbReference type="EMBL" id="SNYA01000003">
    <property type="protein sequence ID" value="TDP93517.1"/>
    <property type="molecule type" value="Genomic_DNA"/>
</dbReference>
<dbReference type="InterPro" id="IPR015919">
    <property type="entry name" value="Cadherin-like_sf"/>
</dbReference>
<dbReference type="Proteomes" id="UP000295601">
    <property type="component" value="Unassembled WGS sequence"/>
</dbReference>
<protein>
    <submittedName>
        <fullName evidence="6">Putative Ig domain-containing protein</fullName>
    </submittedName>
</protein>
<dbReference type="InterPro" id="IPR025875">
    <property type="entry name" value="Leu-rich_rpt_4"/>
</dbReference>
<dbReference type="InterPro" id="IPR050836">
    <property type="entry name" value="SDS22/Internalin_LRR"/>
</dbReference>
<dbReference type="InterPro" id="IPR032675">
    <property type="entry name" value="LRR_dom_sf"/>
</dbReference>
<dbReference type="PROSITE" id="PS51450">
    <property type="entry name" value="LRR"/>
    <property type="match status" value="2"/>
</dbReference>
<dbReference type="PANTHER" id="PTHR46652">
    <property type="entry name" value="LEUCINE-RICH REPEAT AND IQ DOMAIN-CONTAINING PROTEIN 1-RELATED"/>
    <property type="match status" value="1"/>
</dbReference>
<dbReference type="InterPro" id="IPR013783">
    <property type="entry name" value="Ig-like_fold"/>
</dbReference>
<feature type="region of interest" description="Disordered" evidence="3">
    <location>
        <begin position="34"/>
        <end position="72"/>
    </location>
</feature>
<evidence type="ECO:0000256" key="3">
    <source>
        <dbReference type="SAM" id="MobiDB-lite"/>
    </source>
</evidence>
<evidence type="ECO:0000259" key="5">
    <source>
        <dbReference type="PROSITE" id="PS51272"/>
    </source>
</evidence>
<feature type="domain" description="SLH" evidence="5">
    <location>
        <begin position="624"/>
        <end position="691"/>
    </location>
</feature>
<dbReference type="GO" id="GO:0005975">
    <property type="term" value="P:carbohydrate metabolic process"/>
    <property type="evidence" value="ECO:0007669"/>
    <property type="project" value="UniProtKB-ARBA"/>
</dbReference>
<dbReference type="SUPFAM" id="SSF49313">
    <property type="entry name" value="Cadherin-like"/>
    <property type="match status" value="1"/>
</dbReference>
<evidence type="ECO:0000256" key="2">
    <source>
        <dbReference type="ARBA" id="ARBA00022737"/>
    </source>
</evidence>